<dbReference type="SUPFAM" id="SSF52151">
    <property type="entry name" value="FabD/lysophospholipase-like"/>
    <property type="match status" value="1"/>
</dbReference>
<dbReference type="InterPro" id="IPR016035">
    <property type="entry name" value="Acyl_Trfase/lysoPLipase"/>
</dbReference>
<dbReference type="Proteomes" id="UP001558652">
    <property type="component" value="Unassembled WGS sequence"/>
</dbReference>
<dbReference type="InterPro" id="IPR020841">
    <property type="entry name" value="PKS_Beta-ketoAc_synthase_dom"/>
</dbReference>
<feature type="domain" description="Ketosynthase family 3 (KS3)" evidence="1">
    <location>
        <begin position="4"/>
        <end position="408"/>
    </location>
</feature>
<dbReference type="PROSITE" id="PS52004">
    <property type="entry name" value="KS3_2"/>
    <property type="match status" value="1"/>
</dbReference>
<dbReference type="Gene3D" id="3.30.70.3290">
    <property type="match status" value="1"/>
</dbReference>
<dbReference type="InterPro" id="IPR014030">
    <property type="entry name" value="Ketoacyl_synth_N"/>
</dbReference>
<reference evidence="2 3" key="1">
    <citation type="submission" date="2024-07" db="EMBL/GenBank/DDBJ databases">
        <title>Chromosome-level genome assembly of the water stick insect Ranatra chinensis (Heteroptera: Nepidae).</title>
        <authorList>
            <person name="Liu X."/>
        </authorList>
    </citation>
    <scope>NUCLEOTIDE SEQUENCE [LARGE SCALE GENOMIC DNA]</scope>
    <source>
        <strain evidence="2">Cailab_2021Rc</strain>
        <tissue evidence="2">Muscle</tissue>
    </source>
</reference>
<dbReference type="EMBL" id="JBFDAA010000005">
    <property type="protein sequence ID" value="KAL1132201.1"/>
    <property type="molecule type" value="Genomic_DNA"/>
</dbReference>
<sequence>MSKKYEVVISGVSGRFPECENVPQLSEMLNSRLNLVTTENCKWTPGALDVPVPTGKIKNISHFDMTFFGVHGKLRELMDHNICLCMTTSFEAICDAGMSPASVSGSNTAVFMNSMTSESEYAALMKGTTGGHGMLGHSRTMQANRISFSLNLKGPSCALDSTWCGGLQGLVLAQRMIERGYITAALVGGCNAHIFPQVSFHYDRMGMLTSTDKTKSFSDDADGYNRSEACVVLYLQRGEEAKRSYGTVVDVLARNFGSRTGGLADVAESHYKQLIEQIYTRSGVLTSDVGYVELDGCANKNIDAVELNCIGEVLCSNRRRPLLVGSVKSNLGHTEAASSLVSIVKALIALESGTIPPNLHYSLPNSAASHLVDGRIQVVTEPTPFCGNVAGVSNIGLCGTYGHVILKQNSKIKSRIPQLGKLPPDGLPRLVVMSGRDPDAMKQSFLKIKSMPIDEEFVALTHSVFQESIHKHVYRGYYYMFQNYSSGVKRPIWFVFSGMGSQWPGMGSSLMKIPMFARTIEKCQTALKPKGVDILDIITNPNPTTFNSILHSFVGIAAVQLGCAYADGCLTAEQMILSAYARGKASIESKLIRGKMAAVGLSYEQMKDKIPEGIEIACHNSDENCTLSGPEEMMEAYVEQLRAKGVFAKLVNVSNIAYHSKHISPAAPVLLRYLKQVSQSVMFVCQLCGCFLNVANNCPMH</sequence>
<dbReference type="Pfam" id="PF02801">
    <property type="entry name" value="Ketoacyl-synt_C"/>
    <property type="match status" value="1"/>
</dbReference>
<name>A0ABD0YM54_9HEMI</name>
<keyword evidence="3" id="KW-1185">Reference proteome</keyword>
<dbReference type="Pfam" id="PF00109">
    <property type="entry name" value="ketoacyl-synt"/>
    <property type="match status" value="1"/>
</dbReference>
<dbReference type="SMART" id="SM00827">
    <property type="entry name" value="PKS_AT"/>
    <property type="match status" value="1"/>
</dbReference>
<dbReference type="InterPro" id="IPR016039">
    <property type="entry name" value="Thiolase-like"/>
</dbReference>
<dbReference type="InterPro" id="IPR001227">
    <property type="entry name" value="Ac_transferase_dom_sf"/>
</dbReference>
<dbReference type="InterPro" id="IPR014031">
    <property type="entry name" value="Ketoacyl_synth_C"/>
</dbReference>
<organism evidence="2 3">
    <name type="scientific">Ranatra chinensis</name>
    <dbReference type="NCBI Taxonomy" id="642074"/>
    <lineage>
        <taxon>Eukaryota</taxon>
        <taxon>Metazoa</taxon>
        <taxon>Ecdysozoa</taxon>
        <taxon>Arthropoda</taxon>
        <taxon>Hexapoda</taxon>
        <taxon>Insecta</taxon>
        <taxon>Pterygota</taxon>
        <taxon>Neoptera</taxon>
        <taxon>Paraneoptera</taxon>
        <taxon>Hemiptera</taxon>
        <taxon>Heteroptera</taxon>
        <taxon>Panheteroptera</taxon>
        <taxon>Nepomorpha</taxon>
        <taxon>Nepidae</taxon>
        <taxon>Ranatrinae</taxon>
        <taxon>Ranatra</taxon>
    </lineage>
</organism>
<dbReference type="SUPFAM" id="SSF53901">
    <property type="entry name" value="Thiolase-like"/>
    <property type="match status" value="1"/>
</dbReference>
<dbReference type="InterPro" id="IPR050091">
    <property type="entry name" value="PKS_NRPS_Biosynth_Enz"/>
</dbReference>
<gene>
    <name evidence="2" type="ORF">AAG570_010158</name>
</gene>
<dbReference type="PANTHER" id="PTHR43775">
    <property type="entry name" value="FATTY ACID SYNTHASE"/>
    <property type="match status" value="1"/>
</dbReference>
<accession>A0ABD0YM54</accession>
<dbReference type="PANTHER" id="PTHR43775:SF23">
    <property type="entry name" value="FATTY ACID SYNTHASE 3"/>
    <property type="match status" value="1"/>
</dbReference>
<dbReference type="Gene3D" id="3.40.366.10">
    <property type="entry name" value="Malonyl-Coenzyme A Acyl Carrier Protein, domain 2"/>
    <property type="match status" value="2"/>
</dbReference>
<evidence type="ECO:0000313" key="2">
    <source>
        <dbReference type="EMBL" id="KAL1132201.1"/>
    </source>
</evidence>
<dbReference type="InterPro" id="IPR014043">
    <property type="entry name" value="Acyl_transferase_dom"/>
</dbReference>
<proteinExistence type="predicted"/>
<dbReference type="Gene3D" id="3.40.47.10">
    <property type="match status" value="1"/>
</dbReference>
<dbReference type="CDD" id="cd00833">
    <property type="entry name" value="PKS"/>
    <property type="match status" value="1"/>
</dbReference>
<comment type="caution">
    <text evidence="2">The sequence shown here is derived from an EMBL/GenBank/DDBJ whole genome shotgun (WGS) entry which is preliminary data.</text>
</comment>
<dbReference type="SMART" id="SM00825">
    <property type="entry name" value="PKS_KS"/>
    <property type="match status" value="1"/>
</dbReference>
<dbReference type="InterPro" id="IPR032821">
    <property type="entry name" value="PKS_assoc"/>
</dbReference>
<evidence type="ECO:0000259" key="1">
    <source>
        <dbReference type="PROSITE" id="PS52004"/>
    </source>
</evidence>
<dbReference type="InterPro" id="IPR016036">
    <property type="entry name" value="Malonyl_transacylase_ACP-bd"/>
</dbReference>
<dbReference type="Pfam" id="PF16197">
    <property type="entry name" value="KAsynt_C_assoc"/>
    <property type="match status" value="1"/>
</dbReference>
<evidence type="ECO:0000313" key="3">
    <source>
        <dbReference type="Proteomes" id="UP001558652"/>
    </source>
</evidence>
<protein>
    <recommendedName>
        <fullName evidence="1">Ketosynthase family 3 (KS3) domain-containing protein</fullName>
    </recommendedName>
</protein>
<dbReference type="Pfam" id="PF00698">
    <property type="entry name" value="Acyl_transf_1"/>
    <property type="match status" value="2"/>
</dbReference>
<dbReference type="AlphaFoldDB" id="A0ABD0YM54"/>
<dbReference type="SUPFAM" id="SSF55048">
    <property type="entry name" value="Probable ACP-binding domain of malonyl-CoA ACP transacylase"/>
    <property type="match status" value="1"/>
</dbReference>